<dbReference type="RefSeq" id="WP_233203127.1">
    <property type="nucleotide sequence ID" value="NZ_CP062178.1"/>
</dbReference>
<dbReference type="EMBL" id="PRDW01000004">
    <property type="protein sequence ID" value="PPB84097.1"/>
    <property type="molecule type" value="Genomic_DNA"/>
</dbReference>
<feature type="region of interest" description="Disordered" evidence="1">
    <location>
        <begin position="144"/>
        <end position="284"/>
    </location>
</feature>
<feature type="compositionally biased region" description="Basic and acidic residues" evidence="1">
    <location>
        <begin position="210"/>
        <end position="223"/>
    </location>
</feature>
<protein>
    <submittedName>
        <fullName evidence="2">Uncharacterized protein</fullName>
    </submittedName>
</protein>
<reference evidence="2 3" key="1">
    <citation type="submission" date="2018-01" db="EMBL/GenBank/DDBJ databases">
        <title>Genomic Encyclopedia of Type Strains, Phase III (KMG-III): the genomes of soil and plant-associated and newly described type strains.</title>
        <authorList>
            <person name="Whitman W."/>
        </authorList>
    </citation>
    <scope>NUCLEOTIDE SEQUENCE [LARGE SCALE GENOMIC DNA]</scope>
    <source>
        <strain evidence="2 3">HKI456</strain>
    </source>
</reference>
<proteinExistence type="predicted"/>
<dbReference type="AlphaFoldDB" id="A0A2P5KBL5"/>
<feature type="region of interest" description="Disordered" evidence="1">
    <location>
        <begin position="1"/>
        <end position="27"/>
    </location>
</feature>
<accession>A0A2P5KBL5</accession>
<feature type="compositionally biased region" description="Low complexity" evidence="1">
    <location>
        <begin position="244"/>
        <end position="253"/>
    </location>
</feature>
<keyword evidence="3" id="KW-1185">Reference proteome</keyword>
<name>A0A2P5KBL5_9BURK</name>
<evidence type="ECO:0000313" key="2">
    <source>
        <dbReference type="EMBL" id="PPB84097.1"/>
    </source>
</evidence>
<feature type="compositionally biased region" description="Basic and acidic residues" evidence="1">
    <location>
        <begin position="144"/>
        <end position="196"/>
    </location>
</feature>
<evidence type="ECO:0000256" key="1">
    <source>
        <dbReference type="SAM" id="MobiDB-lite"/>
    </source>
</evidence>
<evidence type="ECO:0000313" key="3">
    <source>
        <dbReference type="Proteomes" id="UP000243096"/>
    </source>
</evidence>
<feature type="compositionally biased region" description="Low complexity" evidence="1">
    <location>
        <begin position="268"/>
        <end position="284"/>
    </location>
</feature>
<feature type="compositionally biased region" description="Low complexity" evidence="1">
    <location>
        <begin position="224"/>
        <end position="236"/>
    </location>
</feature>
<sequence length="284" mass="32130">MHDRLPTFSPAPRQRARESMPLSGSLSSRSHRHAAAVTYTARRARAWPLAGWLLAWVASIVPAAPLYAQAADWDGADGRAQDASFGARQAQLDRRSELNRYEYGVARHNCYSAILVNHCLEKARDRMIANKMLIRDEQNALDNERRAVHARQRDEQAARKREAHAREAPQRTARERENEQSYEEKQRQHAIDEARRNAQAPQGEANQRAYDQKQVDYQRKLEQARQQAAQDAQQRADNARKFQQKQQRAAQHAQDVRERQARAARKQGASTPGAASAASGTGGQ</sequence>
<comment type="caution">
    <text evidence="2">The sequence shown here is derived from an EMBL/GenBank/DDBJ whole genome shotgun (WGS) entry which is preliminary data.</text>
</comment>
<gene>
    <name evidence="2" type="ORF">B0O95_10447</name>
</gene>
<dbReference type="Proteomes" id="UP000243096">
    <property type="component" value="Unassembled WGS sequence"/>
</dbReference>
<organism evidence="2 3">
    <name type="scientific">Mycetohabitans endofungorum</name>
    <dbReference type="NCBI Taxonomy" id="417203"/>
    <lineage>
        <taxon>Bacteria</taxon>
        <taxon>Pseudomonadati</taxon>
        <taxon>Pseudomonadota</taxon>
        <taxon>Betaproteobacteria</taxon>
        <taxon>Burkholderiales</taxon>
        <taxon>Burkholderiaceae</taxon>
        <taxon>Mycetohabitans</taxon>
    </lineage>
</organism>